<comment type="caution">
    <text evidence="2">The sequence shown here is derived from an EMBL/GenBank/DDBJ whole genome shotgun (WGS) entry which is preliminary data.</text>
</comment>
<feature type="signal peptide" evidence="1">
    <location>
        <begin position="1"/>
        <end position="17"/>
    </location>
</feature>
<keyword evidence="3" id="KW-1185">Reference proteome</keyword>
<reference evidence="3" key="1">
    <citation type="submission" date="2018-05" db="EMBL/GenBank/DDBJ databases">
        <title>Draft genome sequence of Stemphylium lycopersici strain CIDEFI 213.</title>
        <authorList>
            <person name="Medina R."/>
            <person name="Franco M.E.E."/>
            <person name="Lucentini C.G."/>
            <person name="Saparrat M.C.N."/>
            <person name="Balatti P.A."/>
        </authorList>
    </citation>
    <scope>NUCLEOTIDE SEQUENCE [LARGE SCALE GENOMIC DNA]</scope>
    <source>
        <strain evidence="3">CIDEFI 213</strain>
    </source>
</reference>
<feature type="chain" id="PRO_5016916350" evidence="1">
    <location>
        <begin position="18"/>
        <end position="628"/>
    </location>
</feature>
<organism evidence="2 3">
    <name type="scientific">Stemphylium lycopersici</name>
    <name type="common">Tomato gray leaf spot disease fungus</name>
    <name type="synonym">Thyrospora lycopersici</name>
    <dbReference type="NCBI Taxonomy" id="183478"/>
    <lineage>
        <taxon>Eukaryota</taxon>
        <taxon>Fungi</taxon>
        <taxon>Dikarya</taxon>
        <taxon>Ascomycota</taxon>
        <taxon>Pezizomycotina</taxon>
        <taxon>Dothideomycetes</taxon>
        <taxon>Pleosporomycetidae</taxon>
        <taxon>Pleosporales</taxon>
        <taxon>Pleosporineae</taxon>
        <taxon>Pleosporaceae</taxon>
        <taxon>Stemphylium</taxon>
    </lineage>
</organism>
<dbReference type="OrthoDB" id="3689236at2759"/>
<accession>A0A364NC82</accession>
<dbReference type="EMBL" id="QGDH01000017">
    <property type="protein sequence ID" value="RAR14850.1"/>
    <property type="molecule type" value="Genomic_DNA"/>
</dbReference>
<gene>
    <name evidence="2" type="ORF">DDE83_001688</name>
</gene>
<keyword evidence="1" id="KW-0732">Signal</keyword>
<name>A0A364NC82_STELY</name>
<evidence type="ECO:0000256" key="1">
    <source>
        <dbReference type="SAM" id="SignalP"/>
    </source>
</evidence>
<protein>
    <submittedName>
        <fullName evidence="2">Uncharacterized protein</fullName>
    </submittedName>
</protein>
<sequence length="628" mass="67950">MRFTTSLLAGFVAVSLATPGSLVYRSDPDTVSNESPPSETTPIDGDWHIGCDEDNYCSYYQGKDLTSDSTAKKLARGIALSESTCQQCDSEHPCDNCPSSRYHCRDCNHYECHDAFLGEIECIDLQPELEDFIRNYTTFSTVVETSIETLTETSAISAFFIETTTLAETTTSVIVETTTSTTTQTGIEMTTLTLENEPVPTPPSATTEDPSLRMPTLHHEFADTLHDPFAIDSFETDFPMIESIMMPAHTITLSAHDAIPSVHRSNRRNQGTSIGASIESPCEHYNCVDIATHLSVCMSLRAKWQPPGFNVSVSSSMETTTVFIQSVPTPMPMPPVYTSTVVVYPPLPPMETSTVAVFPPGPSTTTTVVFYAPGPSITTKTVVAYPPAPSIATETVIAVPPPPSVVEVVATTVVIGSAPVATTVYVVIPTKSPVVIEVPVSIESTLTRTLPNAARATQEPAPLFRRQDLTEEAACFRNLREHLTDFLDQQACPFTCPGCDHLLCEEPFIGEALCVQIDQGINAKNAHNAFKSSNSFLGHSAKLIFSLNGDIIASITAFNGTQASDKHPYTLPMISFDSSNDCSICSPKDKACNMCNFQFSCGFQGECSVTFDEGTVSLCYEVGEKCPA</sequence>
<dbReference type="AlphaFoldDB" id="A0A364NC82"/>
<evidence type="ECO:0000313" key="2">
    <source>
        <dbReference type="EMBL" id="RAR14850.1"/>
    </source>
</evidence>
<evidence type="ECO:0000313" key="3">
    <source>
        <dbReference type="Proteomes" id="UP000249619"/>
    </source>
</evidence>
<proteinExistence type="predicted"/>
<dbReference type="Proteomes" id="UP000249619">
    <property type="component" value="Unassembled WGS sequence"/>
</dbReference>